<dbReference type="EMBL" id="JACHNC010000001">
    <property type="protein sequence ID" value="MBB4746068.1"/>
    <property type="molecule type" value="Genomic_DNA"/>
</dbReference>
<gene>
    <name evidence="1" type="ORF">Alo02nite_53030</name>
    <name evidence="2" type="ORF">BJ964_000229</name>
</gene>
<accession>A0A7W7H8M9</accession>
<evidence type="ECO:0000313" key="3">
    <source>
        <dbReference type="Proteomes" id="UP000590511"/>
    </source>
</evidence>
<comment type="caution">
    <text evidence="2">The sequence shown here is derived from an EMBL/GenBank/DDBJ whole genome shotgun (WGS) entry which is preliminary data.</text>
</comment>
<evidence type="ECO:0000313" key="2">
    <source>
        <dbReference type="EMBL" id="MBB4746068.1"/>
    </source>
</evidence>
<dbReference type="Proteomes" id="UP000590511">
    <property type="component" value="Unassembled WGS sequence"/>
</dbReference>
<dbReference type="Proteomes" id="UP000631312">
    <property type="component" value="Unassembled WGS sequence"/>
</dbReference>
<name>A0A7W7H8M9_9ACTN</name>
<dbReference type="EMBL" id="BOMP01000094">
    <property type="protein sequence ID" value="GIE42405.1"/>
    <property type="molecule type" value="Genomic_DNA"/>
</dbReference>
<reference evidence="1 4" key="2">
    <citation type="submission" date="2021-01" db="EMBL/GenBank/DDBJ databases">
        <title>Whole genome shotgun sequence of Actinoplanes lobatus NBRC 12513.</title>
        <authorList>
            <person name="Komaki H."/>
            <person name="Tamura T."/>
        </authorList>
    </citation>
    <scope>NUCLEOTIDE SEQUENCE [LARGE SCALE GENOMIC DNA]</scope>
    <source>
        <strain evidence="1 4">NBRC 12513</strain>
    </source>
</reference>
<evidence type="ECO:0000313" key="1">
    <source>
        <dbReference type="EMBL" id="GIE42405.1"/>
    </source>
</evidence>
<proteinExistence type="predicted"/>
<dbReference type="RefSeq" id="WP_188118912.1">
    <property type="nucleotide sequence ID" value="NZ_BOMP01000094.1"/>
</dbReference>
<evidence type="ECO:0000313" key="4">
    <source>
        <dbReference type="Proteomes" id="UP000631312"/>
    </source>
</evidence>
<reference evidence="2 3" key="1">
    <citation type="submission" date="2020-08" db="EMBL/GenBank/DDBJ databases">
        <title>Sequencing the genomes of 1000 actinobacteria strains.</title>
        <authorList>
            <person name="Klenk H.-P."/>
        </authorList>
    </citation>
    <scope>NUCLEOTIDE SEQUENCE [LARGE SCALE GENOMIC DNA]</scope>
    <source>
        <strain evidence="2 3">DSM 43150</strain>
    </source>
</reference>
<dbReference type="AlphaFoldDB" id="A0A7W7H8M9"/>
<organism evidence="2 3">
    <name type="scientific">Actinoplanes lobatus</name>
    <dbReference type="NCBI Taxonomy" id="113568"/>
    <lineage>
        <taxon>Bacteria</taxon>
        <taxon>Bacillati</taxon>
        <taxon>Actinomycetota</taxon>
        <taxon>Actinomycetes</taxon>
        <taxon>Micromonosporales</taxon>
        <taxon>Micromonosporaceae</taxon>
        <taxon>Actinoplanes</taxon>
    </lineage>
</organism>
<sequence>MIEPPRGVMCPIAEQHQTDPVDDHTAPDLMDQRYDALAAWSESAETMTMAAVRAEPCPAPRR</sequence>
<keyword evidence="4" id="KW-1185">Reference proteome</keyword>
<protein>
    <submittedName>
        <fullName evidence="2">Uncharacterized protein</fullName>
    </submittedName>
</protein>